<dbReference type="PRINTS" id="PR00111">
    <property type="entry name" value="ABHYDROLASE"/>
</dbReference>
<dbReference type="InterPro" id="IPR000073">
    <property type="entry name" value="AB_hydrolase_1"/>
</dbReference>
<feature type="domain" description="AB hydrolase-1" evidence="1">
    <location>
        <begin position="29"/>
        <end position="269"/>
    </location>
</feature>
<name>A0A6J4HGD1_9ACTN</name>
<evidence type="ECO:0000259" key="2">
    <source>
        <dbReference type="Pfam" id="PF04101"/>
    </source>
</evidence>
<protein>
    <submittedName>
        <fullName evidence="3">Beta-ketoadipate enol-lactone hydrolase</fullName>
        <ecNumber evidence="3">3.1.1.24</ecNumber>
    </submittedName>
</protein>
<reference evidence="3" key="1">
    <citation type="submission" date="2020-02" db="EMBL/GenBank/DDBJ databases">
        <authorList>
            <person name="Meier V. D."/>
        </authorList>
    </citation>
    <scope>NUCLEOTIDE SEQUENCE</scope>
    <source>
        <strain evidence="3">AVDCRST_MAG50</strain>
    </source>
</reference>
<evidence type="ECO:0000259" key="1">
    <source>
        <dbReference type="Pfam" id="PF00561"/>
    </source>
</evidence>
<dbReference type="GO" id="GO:0047570">
    <property type="term" value="F:3-oxoadipate enol-lactonase activity"/>
    <property type="evidence" value="ECO:0007669"/>
    <property type="project" value="UniProtKB-EC"/>
</dbReference>
<dbReference type="EMBL" id="CADCTF010000032">
    <property type="protein sequence ID" value="CAA9222466.1"/>
    <property type="molecule type" value="Genomic_DNA"/>
</dbReference>
<dbReference type="EC" id="3.1.1.24" evidence="3"/>
<dbReference type="InterPro" id="IPR007235">
    <property type="entry name" value="Glyco_trans_28_C"/>
</dbReference>
<dbReference type="Gene3D" id="3.40.50.2000">
    <property type="entry name" value="Glycogen Phosphorylase B"/>
    <property type="match status" value="1"/>
</dbReference>
<sequence>MRAREPDLDGYVETDGVKVGYEVFGDGRPTLLLLPTWTIVHSHVWKLQVPYLADHFRVITFDRPGNGRTDRPLDPRAHRVEAVTDHALAVLDATSTEQAVLVCLSRGAQEALKLAADHPDRVLGAVFIGASLEIEPASPEQVAAKRRFLEPCPDRPEGWERLNARYWLEHYEEFVDFFFSQCFPEPHSTKQVEDCVGWAGETTPEVLLADTSSIVDRRTVRAWAARASTKTLVIHGDDDRISPLARATALAEATGGELVVLEGAGHLPLARDPVRVNLLIRDFVERLAVRPPPPTRWTRGRTRRRRALFVSSPIGLGHARRDIAIAAELRRHHPDLEIEWLAQHPVTRMLADAGEHVHPASARLASESSHIESESGEHRLHCFQAWRRMDEILVKDFMVFHDVVTDRHYDLVIGDEAWEVDHHLHENPELKRFAYCWLTDFVGWLPLEEGGAREARLTADYNAEMIEHIARYPRVRDLALFVGNPSDIVDDSFGDGLPLIRQWAEEHHQFPGYVTGFDPDTVADRAELRDALGYGPDERVCVVTVGGSGVGGGLIRRVVDAYPAAASLVPGLRMLVVAGPRIDPQSLPRHDGIEVRSYVGGLHRHLAASDLAVVQGGLTTCMELTATRRPFIYVPLQEHFEQQRHVHHRLQRHRAGRRMDFAGAERDALAEAIATEVDRRVDYRPVERDGAAVAAAAIAELL</sequence>
<dbReference type="InterPro" id="IPR029058">
    <property type="entry name" value="AB_hydrolase_fold"/>
</dbReference>
<dbReference type="GO" id="GO:0016758">
    <property type="term" value="F:hexosyltransferase activity"/>
    <property type="evidence" value="ECO:0007669"/>
    <property type="project" value="InterPro"/>
</dbReference>
<dbReference type="PANTHER" id="PTHR43433">
    <property type="entry name" value="HYDROLASE, ALPHA/BETA FOLD FAMILY PROTEIN"/>
    <property type="match status" value="1"/>
</dbReference>
<dbReference type="AlphaFoldDB" id="A0A6J4HGD1"/>
<dbReference type="Pfam" id="PF00561">
    <property type="entry name" value="Abhydrolase_1"/>
    <property type="match status" value="1"/>
</dbReference>
<feature type="domain" description="Glycosyl transferase family 28 C-terminal" evidence="2">
    <location>
        <begin position="551"/>
        <end position="680"/>
    </location>
</feature>
<dbReference type="Pfam" id="PF04101">
    <property type="entry name" value="Glyco_tran_28_C"/>
    <property type="match status" value="1"/>
</dbReference>
<gene>
    <name evidence="3" type="ORF">AVDCRST_MAG50-652</name>
</gene>
<evidence type="ECO:0000313" key="3">
    <source>
        <dbReference type="EMBL" id="CAA9222466.1"/>
    </source>
</evidence>
<dbReference type="InterPro" id="IPR050471">
    <property type="entry name" value="AB_hydrolase"/>
</dbReference>
<organism evidence="3">
    <name type="scientific">uncultured Acidimicrobiales bacterium</name>
    <dbReference type="NCBI Taxonomy" id="310071"/>
    <lineage>
        <taxon>Bacteria</taxon>
        <taxon>Bacillati</taxon>
        <taxon>Actinomycetota</taxon>
        <taxon>Acidimicrobiia</taxon>
        <taxon>Acidimicrobiales</taxon>
        <taxon>environmental samples</taxon>
    </lineage>
</organism>
<keyword evidence="3" id="KW-0378">Hydrolase</keyword>
<dbReference type="PANTHER" id="PTHR43433:SF5">
    <property type="entry name" value="AB HYDROLASE-1 DOMAIN-CONTAINING PROTEIN"/>
    <property type="match status" value="1"/>
</dbReference>
<accession>A0A6J4HGD1</accession>
<dbReference type="Gene3D" id="3.40.50.1820">
    <property type="entry name" value="alpha/beta hydrolase"/>
    <property type="match status" value="1"/>
</dbReference>
<dbReference type="SUPFAM" id="SSF53474">
    <property type="entry name" value="alpha/beta-Hydrolases"/>
    <property type="match status" value="1"/>
</dbReference>
<proteinExistence type="predicted"/>
<dbReference type="SUPFAM" id="SSF53756">
    <property type="entry name" value="UDP-Glycosyltransferase/glycogen phosphorylase"/>
    <property type="match status" value="1"/>
</dbReference>